<organism evidence="1 2">
    <name type="scientific">Neogobius melanostomus</name>
    <name type="common">round goby</name>
    <dbReference type="NCBI Taxonomy" id="47308"/>
    <lineage>
        <taxon>Eukaryota</taxon>
        <taxon>Metazoa</taxon>
        <taxon>Chordata</taxon>
        <taxon>Craniata</taxon>
        <taxon>Vertebrata</taxon>
        <taxon>Euteleostomi</taxon>
        <taxon>Actinopterygii</taxon>
        <taxon>Neopterygii</taxon>
        <taxon>Teleostei</taxon>
        <taxon>Neoteleostei</taxon>
        <taxon>Acanthomorphata</taxon>
        <taxon>Gobiaria</taxon>
        <taxon>Gobiiformes</taxon>
        <taxon>Gobioidei</taxon>
        <taxon>Gobiidae</taxon>
        <taxon>Benthophilinae</taxon>
        <taxon>Neogobiini</taxon>
        <taxon>Neogobius</taxon>
    </lineage>
</organism>
<dbReference type="SUPFAM" id="SSF56219">
    <property type="entry name" value="DNase I-like"/>
    <property type="match status" value="1"/>
</dbReference>
<dbReference type="Gene3D" id="3.60.10.10">
    <property type="entry name" value="Endonuclease/exonuclease/phosphatase"/>
    <property type="match status" value="1"/>
</dbReference>
<proteinExistence type="predicted"/>
<reference evidence="1" key="2">
    <citation type="submission" date="2025-09" db="UniProtKB">
        <authorList>
            <consortium name="Ensembl"/>
        </authorList>
    </citation>
    <scope>IDENTIFICATION</scope>
</reference>
<evidence type="ECO:0008006" key="3">
    <source>
        <dbReference type="Google" id="ProtNLM"/>
    </source>
</evidence>
<sequence length="145" mass="17128">SHCSYVSISIVKGEPKLDPEGRYLIIEGSYNGKPLTLVNIYGPIQDDPDFFTKVFLKLLFSENIIMAGDFNIDRVGDMAKKEYHDFFIINLRFRFYHDFFIMTKLLKLHTEEEKYYTNLFNFVIINKAIIDLDLKQTHFINEKTQ</sequence>
<evidence type="ECO:0000313" key="1">
    <source>
        <dbReference type="Ensembl" id="ENSNMLP00000023996.1"/>
    </source>
</evidence>
<name>A0A8C6TVQ3_9GOBI</name>
<protein>
    <recommendedName>
        <fullName evidence="3">Endonuclease/exonuclease/phosphatase domain-containing protein</fullName>
    </recommendedName>
</protein>
<dbReference type="Ensembl" id="ENSNMLT00000026843.1">
    <property type="protein sequence ID" value="ENSNMLP00000023996.1"/>
    <property type="gene ID" value="ENSNMLG00000015416.1"/>
</dbReference>
<reference evidence="1" key="1">
    <citation type="submission" date="2025-08" db="UniProtKB">
        <authorList>
            <consortium name="Ensembl"/>
        </authorList>
    </citation>
    <scope>IDENTIFICATION</scope>
</reference>
<evidence type="ECO:0000313" key="2">
    <source>
        <dbReference type="Proteomes" id="UP000694523"/>
    </source>
</evidence>
<dbReference type="Proteomes" id="UP000694523">
    <property type="component" value="Unplaced"/>
</dbReference>
<dbReference type="AlphaFoldDB" id="A0A8C6TVQ3"/>
<keyword evidence="2" id="KW-1185">Reference proteome</keyword>
<accession>A0A8C6TVQ3</accession>
<dbReference type="InterPro" id="IPR036691">
    <property type="entry name" value="Endo/exonu/phosph_ase_sf"/>
</dbReference>